<dbReference type="Pfam" id="PF00196">
    <property type="entry name" value="GerE"/>
    <property type="match status" value="1"/>
</dbReference>
<dbReference type="RefSeq" id="WP_004007659.1">
    <property type="nucleotide sequence ID" value="NZ_CP068113.1"/>
</dbReference>
<dbReference type="CDD" id="cd06170">
    <property type="entry name" value="LuxR_C_like"/>
    <property type="match status" value="1"/>
</dbReference>
<dbReference type="InterPro" id="IPR058245">
    <property type="entry name" value="NreC/VraR/RcsB-like_REC"/>
</dbReference>
<evidence type="ECO:0000256" key="2">
    <source>
        <dbReference type="ARBA" id="ARBA00023125"/>
    </source>
</evidence>
<accession>A0A7Y0YCN8</accession>
<dbReference type="PRINTS" id="PR00038">
    <property type="entry name" value="HTHLUXR"/>
</dbReference>
<dbReference type="GO" id="GO:0000160">
    <property type="term" value="P:phosphorelay signal transduction system"/>
    <property type="evidence" value="ECO:0007669"/>
    <property type="project" value="InterPro"/>
</dbReference>
<dbReference type="GO" id="GO:0006355">
    <property type="term" value="P:regulation of DNA-templated transcription"/>
    <property type="evidence" value="ECO:0007669"/>
    <property type="project" value="InterPro"/>
</dbReference>
<dbReference type="Pfam" id="PF00072">
    <property type="entry name" value="Response_reg"/>
    <property type="match status" value="1"/>
</dbReference>
<keyword evidence="2" id="KW-0238">DNA-binding</keyword>
<dbReference type="InterPro" id="IPR016032">
    <property type="entry name" value="Sig_transdc_resp-reg_C-effctor"/>
</dbReference>
<evidence type="ECO:0000313" key="3">
    <source>
        <dbReference type="EMBL" id="NMW87297.1"/>
    </source>
</evidence>
<dbReference type="SMART" id="SM00448">
    <property type="entry name" value="REC"/>
    <property type="match status" value="1"/>
</dbReference>
<name>A0A7Y0YCN8_9ACTO</name>
<comment type="caution">
    <text evidence="3">The sequence shown here is derived from an EMBL/GenBank/DDBJ whole genome shotgun (WGS) entry which is preliminary data.</text>
</comment>
<dbReference type="GO" id="GO:0003677">
    <property type="term" value="F:DNA binding"/>
    <property type="evidence" value="ECO:0007669"/>
    <property type="project" value="InterPro"/>
</dbReference>
<dbReference type="SUPFAM" id="SSF46894">
    <property type="entry name" value="C-terminal effector domain of the bipartite response regulators"/>
    <property type="match status" value="1"/>
</dbReference>
<dbReference type="PANTHER" id="PTHR43214">
    <property type="entry name" value="TWO-COMPONENT RESPONSE REGULATOR"/>
    <property type="match status" value="1"/>
</dbReference>
<dbReference type="InterPro" id="IPR001789">
    <property type="entry name" value="Sig_transdc_resp-reg_receiver"/>
</dbReference>
<dbReference type="InterPro" id="IPR039420">
    <property type="entry name" value="WalR-like"/>
</dbReference>
<organism evidence="3 4">
    <name type="scientific">Mobiluncus curtisii</name>
    <dbReference type="NCBI Taxonomy" id="2051"/>
    <lineage>
        <taxon>Bacteria</taxon>
        <taxon>Bacillati</taxon>
        <taxon>Actinomycetota</taxon>
        <taxon>Actinomycetes</taxon>
        <taxon>Actinomycetales</taxon>
        <taxon>Actinomycetaceae</taxon>
        <taxon>Mobiluncus</taxon>
    </lineage>
</organism>
<dbReference type="Gene3D" id="1.10.10.10">
    <property type="entry name" value="Winged helix-like DNA-binding domain superfamily/Winged helix DNA-binding domain"/>
    <property type="match status" value="1"/>
</dbReference>
<dbReference type="InterPro" id="IPR036388">
    <property type="entry name" value="WH-like_DNA-bd_sf"/>
</dbReference>
<proteinExistence type="predicted"/>
<dbReference type="EMBL" id="JABCUI010000002">
    <property type="protein sequence ID" value="NMW87297.1"/>
    <property type="molecule type" value="Genomic_DNA"/>
</dbReference>
<evidence type="ECO:0000256" key="1">
    <source>
        <dbReference type="ARBA" id="ARBA00022553"/>
    </source>
</evidence>
<dbReference type="PROSITE" id="PS50043">
    <property type="entry name" value="HTH_LUXR_2"/>
    <property type="match status" value="1"/>
</dbReference>
<dbReference type="AlphaFoldDB" id="A0A7Y0YCN8"/>
<sequence>MRVAIIDDDAFARDAMKTLLGRVDGITVSWTAGTASEALARLNQDETAQPQVFLVDISMPGMNGIELVRRLHVLSPTSAVIMISVLTRADKIREAFRAGATGYFVKEDDPALIAENLGKALAGELVFSPTCSRQLISVLTDDAALVAVKRHAGEPSDTVLTPREKEILTLMSESRTNSQIASRLKISENTVKTHIKSILQKCDAADRAGAVAHGIRQGIID</sequence>
<dbReference type="SMART" id="SM00421">
    <property type="entry name" value="HTH_LUXR"/>
    <property type="match status" value="1"/>
</dbReference>
<dbReference type="SUPFAM" id="SSF52172">
    <property type="entry name" value="CheY-like"/>
    <property type="match status" value="1"/>
</dbReference>
<protein>
    <submittedName>
        <fullName evidence="3">Response regulator transcription factor</fullName>
    </submittedName>
</protein>
<dbReference type="InterPro" id="IPR000792">
    <property type="entry name" value="Tscrpt_reg_LuxR_C"/>
</dbReference>
<gene>
    <name evidence="3" type="ORF">HHJ67_05965</name>
</gene>
<dbReference type="InterPro" id="IPR011006">
    <property type="entry name" value="CheY-like_superfamily"/>
</dbReference>
<dbReference type="Gene3D" id="3.40.50.2300">
    <property type="match status" value="1"/>
</dbReference>
<keyword evidence="1" id="KW-0597">Phosphoprotein</keyword>
<dbReference type="Proteomes" id="UP000553981">
    <property type="component" value="Unassembled WGS sequence"/>
</dbReference>
<reference evidence="3 4" key="1">
    <citation type="submission" date="2020-04" db="EMBL/GenBank/DDBJ databases">
        <title>Antimicrobial susceptibility and clonality of vaginal-derived multi-drug resistant Mobiluncus isolates in China.</title>
        <authorList>
            <person name="Zhang X."/>
        </authorList>
    </citation>
    <scope>NUCLEOTIDE SEQUENCE [LARGE SCALE GENOMIC DNA]</scope>
    <source>
        <strain evidence="3 4">19</strain>
    </source>
</reference>
<evidence type="ECO:0000313" key="4">
    <source>
        <dbReference type="Proteomes" id="UP000553981"/>
    </source>
</evidence>
<dbReference type="PROSITE" id="PS50110">
    <property type="entry name" value="RESPONSE_REGULATORY"/>
    <property type="match status" value="1"/>
</dbReference>
<dbReference type="CDD" id="cd17535">
    <property type="entry name" value="REC_NarL-like"/>
    <property type="match status" value="1"/>
</dbReference>